<gene>
    <name evidence="2" type="ORF">B296_00001068</name>
</gene>
<accession>A0A427BB92</accession>
<proteinExistence type="predicted"/>
<sequence>MGRSDSSKPMPDGQPQQHFEGSYVSPRDQVGCRSGIRGGAARPPYDSTISRGTTRVRLSVLTSSPPTGIKHPIVILETTRETNRPTLRTWTIKEALTHAGGLYPHRRWRTCALGREQVKPTPQ</sequence>
<reference evidence="2 3" key="1">
    <citation type="journal article" date="2014" name="Agronomy (Basel)">
        <title>A Draft Genome Sequence for Ensete ventricosum, the Drought-Tolerant Tree Against Hunger.</title>
        <authorList>
            <person name="Harrison J."/>
            <person name="Moore K.A."/>
            <person name="Paszkiewicz K."/>
            <person name="Jones T."/>
            <person name="Grant M."/>
            <person name="Ambacheew D."/>
            <person name="Muzemil S."/>
            <person name="Studholme D.J."/>
        </authorList>
    </citation>
    <scope>NUCLEOTIDE SEQUENCE [LARGE SCALE GENOMIC DNA]</scope>
</reference>
<comment type="caution">
    <text evidence="2">The sequence shown here is derived from an EMBL/GenBank/DDBJ whole genome shotgun (WGS) entry which is preliminary data.</text>
</comment>
<feature type="region of interest" description="Disordered" evidence="1">
    <location>
        <begin position="1"/>
        <end position="51"/>
    </location>
</feature>
<protein>
    <submittedName>
        <fullName evidence="2">Uncharacterized protein</fullName>
    </submittedName>
</protein>
<evidence type="ECO:0000313" key="2">
    <source>
        <dbReference type="EMBL" id="RRT85646.1"/>
    </source>
</evidence>
<evidence type="ECO:0000313" key="3">
    <source>
        <dbReference type="Proteomes" id="UP000287651"/>
    </source>
</evidence>
<organism evidence="2 3">
    <name type="scientific">Ensete ventricosum</name>
    <name type="common">Abyssinian banana</name>
    <name type="synonym">Musa ensete</name>
    <dbReference type="NCBI Taxonomy" id="4639"/>
    <lineage>
        <taxon>Eukaryota</taxon>
        <taxon>Viridiplantae</taxon>
        <taxon>Streptophyta</taxon>
        <taxon>Embryophyta</taxon>
        <taxon>Tracheophyta</taxon>
        <taxon>Spermatophyta</taxon>
        <taxon>Magnoliopsida</taxon>
        <taxon>Liliopsida</taxon>
        <taxon>Zingiberales</taxon>
        <taxon>Musaceae</taxon>
        <taxon>Ensete</taxon>
    </lineage>
</organism>
<dbReference type="AlphaFoldDB" id="A0A427BB92"/>
<dbReference type="Proteomes" id="UP000287651">
    <property type="component" value="Unassembled WGS sequence"/>
</dbReference>
<name>A0A427BB92_ENSVE</name>
<dbReference type="EMBL" id="AMZH03000083">
    <property type="protein sequence ID" value="RRT85646.1"/>
    <property type="molecule type" value="Genomic_DNA"/>
</dbReference>
<evidence type="ECO:0000256" key="1">
    <source>
        <dbReference type="SAM" id="MobiDB-lite"/>
    </source>
</evidence>